<dbReference type="OrthoDB" id="7108654at2759"/>
<dbReference type="GO" id="GO:0004061">
    <property type="term" value="F:arylformamidase activity"/>
    <property type="evidence" value="ECO:0007669"/>
    <property type="project" value="InterPro"/>
</dbReference>
<dbReference type="PANTHER" id="PTHR31118:SF12">
    <property type="entry name" value="CYCLASE-LIKE PROTEIN 2"/>
    <property type="match status" value="1"/>
</dbReference>
<dbReference type="Pfam" id="PF04199">
    <property type="entry name" value="Cyclase"/>
    <property type="match status" value="1"/>
</dbReference>
<comment type="similarity">
    <text evidence="1">Belongs to the Cyclase 1 superfamily.</text>
</comment>
<comment type="caution">
    <text evidence="2">The sequence shown here is derived from an EMBL/GenBank/DDBJ whole genome shotgun (WGS) entry which is preliminary data.</text>
</comment>
<dbReference type="PANTHER" id="PTHR31118">
    <property type="entry name" value="CYCLASE-LIKE PROTEIN 2"/>
    <property type="match status" value="1"/>
</dbReference>
<dbReference type="GO" id="GO:0019441">
    <property type="term" value="P:L-tryptophan catabolic process to kynurenine"/>
    <property type="evidence" value="ECO:0007669"/>
    <property type="project" value="InterPro"/>
</dbReference>
<sequence>MSFLPKFIDLSHNLSPSTQIYPGDPSFSSTPHAMHGKDGYAVQRLSFGTHTGTHIDAPYHFLADGKTIEDVPLHKVVGGLVLIDLADGNLRERQKIRWEHIAPHIEGIQTGSIVLINTGWSKSHYGTETYLSHPYLAPEVAHELLAKGVRVVGTDTLNPDETPGSDGKEGPDGFGFHQVFLGADGIIAENLTNLEELAEALKTSGDEERWIVSLIPLKLVGADGSPVRACAFSVPK</sequence>
<proteinExistence type="inferred from homology"/>
<dbReference type="Gene3D" id="3.50.30.50">
    <property type="entry name" value="Putative cyclase"/>
    <property type="match status" value="1"/>
</dbReference>
<evidence type="ECO:0000313" key="3">
    <source>
        <dbReference type="Proteomes" id="UP001148786"/>
    </source>
</evidence>
<dbReference type="AlphaFoldDB" id="A0A9W8JSB9"/>
<reference evidence="2" key="1">
    <citation type="submission" date="2022-07" db="EMBL/GenBank/DDBJ databases">
        <title>Genome Sequence of Agrocybe chaxingu.</title>
        <authorList>
            <person name="Buettner E."/>
        </authorList>
    </citation>
    <scope>NUCLEOTIDE SEQUENCE</scope>
    <source>
        <strain evidence="2">MP-N11</strain>
    </source>
</reference>
<accession>A0A9W8JSB9</accession>
<protein>
    <recommendedName>
        <fullName evidence="4">Cyclase</fullName>
    </recommendedName>
</protein>
<dbReference type="InterPro" id="IPR007325">
    <property type="entry name" value="KFase/CYL"/>
</dbReference>
<keyword evidence="3" id="KW-1185">Reference proteome</keyword>
<evidence type="ECO:0000313" key="2">
    <source>
        <dbReference type="EMBL" id="KAJ3500413.1"/>
    </source>
</evidence>
<dbReference type="InterPro" id="IPR037175">
    <property type="entry name" value="KFase_sf"/>
</dbReference>
<name>A0A9W8JSB9_9AGAR</name>
<evidence type="ECO:0000256" key="1">
    <source>
        <dbReference type="ARBA" id="ARBA00007865"/>
    </source>
</evidence>
<dbReference type="SUPFAM" id="SSF102198">
    <property type="entry name" value="Putative cyclase"/>
    <property type="match status" value="1"/>
</dbReference>
<dbReference type="Proteomes" id="UP001148786">
    <property type="component" value="Unassembled WGS sequence"/>
</dbReference>
<evidence type="ECO:0008006" key="4">
    <source>
        <dbReference type="Google" id="ProtNLM"/>
    </source>
</evidence>
<gene>
    <name evidence="2" type="ORF">NLJ89_g9809</name>
</gene>
<dbReference type="EMBL" id="JANKHO010001609">
    <property type="protein sequence ID" value="KAJ3500413.1"/>
    <property type="molecule type" value="Genomic_DNA"/>
</dbReference>
<organism evidence="2 3">
    <name type="scientific">Agrocybe chaxingu</name>
    <dbReference type="NCBI Taxonomy" id="84603"/>
    <lineage>
        <taxon>Eukaryota</taxon>
        <taxon>Fungi</taxon>
        <taxon>Dikarya</taxon>
        <taxon>Basidiomycota</taxon>
        <taxon>Agaricomycotina</taxon>
        <taxon>Agaricomycetes</taxon>
        <taxon>Agaricomycetidae</taxon>
        <taxon>Agaricales</taxon>
        <taxon>Agaricineae</taxon>
        <taxon>Strophariaceae</taxon>
        <taxon>Agrocybe</taxon>
    </lineage>
</organism>